<evidence type="ECO:0000256" key="1">
    <source>
        <dbReference type="PROSITE-ProRule" id="PRU00176"/>
    </source>
</evidence>
<dbReference type="Gene3D" id="3.30.70.330">
    <property type="match status" value="1"/>
</dbReference>
<dbReference type="InterPro" id="IPR000504">
    <property type="entry name" value="RRM_dom"/>
</dbReference>
<feature type="domain" description="RRM" evidence="4">
    <location>
        <begin position="329"/>
        <end position="407"/>
    </location>
</feature>
<evidence type="ECO:0000313" key="7">
    <source>
        <dbReference type="Proteomes" id="UP000009168"/>
    </source>
</evidence>
<accession>Q22V25</accession>
<evidence type="ECO:0000259" key="5">
    <source>
        <dbReference type="PROSITE" id="PS51084"/>
    </source>
</evidence>
<dbReference type="GO" id="GO:0061632">
    <property type="term" value="F:RNA lariat debranching enzyme activator activity"/>
    <property type="evidence" value="ECO:0007669"/>
    <property type="project" value="TreeGrafter"/>
</dbReference>
<proteinExistence type="predicted"/>
<dbReference type="EMBL" id="GG662798">
    <property type="protein sequence ID" value="EAR89123.2"/>
    <property type="molecule type" value="Genomic_DNA"/>
</dbReference>
<evidence type="ECO:0000256" key="2">
    <source>
        <dbReference type="PROSITE-ProRule" id="PRU00464"/>
    </source>
</evidence>
<dbReference type="InterPro" id="IPR036265">
    <property type="entry name" value="HIT-like_sf"/>
</dbReference>
<dbReference type="eggNOG" id="KOG2476">
    <property type="taxonomic scope" value="Eukaryota"/>
</dbReference>
<protein>
    <submittedName>
        <fullName evidence="6">CWF19-like protein</fullName>
    </submittedName>
</protein>
<dbReference type="OrthoDB" id="444325at2759"/>
<evidence type="ECO:0000259" key="4">
    <source>
        <dbReference type="PROSITE" id="PS50102"/>
    </source>
</evidence>
<dbReference type="PANTHER" id="PTHR12072:SF4">
    <property type="entry name" value="CWF19-LIKE PROTEIN 1"/>
    <property type="match status" value="1"/>
</dbReference>
<comment type="caution">
    <text evidence="2">Lacks conserved residue(s) required for the propagation of feature annotation.</text>
</comment>
<name>Q22V25_TETTS</name>
<sequence length="631" mass="73930">MKKILVVGDLQGNFEGLAQKIQNFSKKGQEFNFAVCVGQTLSLEISLQDYKKSGVEMPIPVYFIDCSEMCQCLNHLYPTGTEIAKNIFFLGRSGIQEIQGLKVAFLNGLQSNKYSEFYTELHSQKSSFTGPYYSLQDIKLLEEEVKLSNQFMGVDIFLSNEWPEGFEKYTTFNEVVKRKSIHITKIAQKLSPRYHFCALEDKYYARFPYQNEQGHLSRLVCLGKWKSQQKHISAFQITPISKTPLEELKQITDDCTQNPYTHLTKPPVQQKVKDTSLSIQQQIENELMKEEEERLDKLEKSQGETEDLIKPYQPNGKQEKHSINLEQNQTIHFSGFDYRTNDDDIIEFLSRWGTISKINLVYDDHSKKHKGYGFVEYKDLQVTQKALNDSEKYSLHSRKIKFNLANNNKSSQSKQNDKCWFCYSNPNIDKSLIFYEGKHCYLALDKGPLSKNHFMIVPYDHLSSTLEFSQELLDEISKIKKNLLYIFENGYNQGLVIYQRYVKLSPNVSHILINCVPLDQNQVTQFQSNFESIVKHQKIDFFKLEANEQISSCVGEKEYYFNIDIYLSQDTFKRYLYVFKENERFPLDFGRQIICEILKMPHRLNWKTCQLTNDEQNECISEMKFNCQKFK</sequence>
<dbReference type="Proteomes" id="UP000009168">
    <property type="component" value="Unassembled WGS sequence"/>
</dbReference>
<dbReference type="PROSITE" id="PS51084">
    <property type="entry name" value="HIT_2"/>
    <property type="match status" value="1"/>
</dbReference>
<keyword evidence="1" id="KW-0694">RNA-binding</keyword>
<gene>
    <name evidence="6" type="ORF">TTHERM_00576740</name>
</gene>
<organism evidence="6 7">
    <name type="scientific">Tetrahymena thermophila (strain SB210)</name>
    <dbReference type="NCBI Taxonomy" id="312017"/>
    <lineage>
        <taxon>Eukaryota</taxon>
        <taxon>Sar</taxon>
        <taxon>Alveolata</taxon>
        <taxon>Ciliophora</taxon>
        <taxon>Intramacronucleata</taxon>
        <taxon>Oligohymenophorea</taxon>
        <taxon>Hymenostomatida</taxon>
        <taxon>Tetrahymenina</taxon>
        <taxon>Tetrahymenidae</taxon>
        <taxon>Tetrahymena</taxon>
    </lineage>
</organism>
<dbReference type="PROSITE" id="PS50102">
    <property type="entry name" value="RRM"/>
    <property type="match status" value="1"/>
</dbReference>
<dbReference type="Pfam" id="PF04677">
    <property type="entry name" value="CwfJ_C_1"/>
    <property type="match status" value="1"/>
</dbReference>
<dbReference type="STRING" id="312017.Q22V25"/>
<dbReference type="GO" id="GO:0003824">
    <property type="term" value="F:catalytic activity"/>
    <property type="evidence" value="ECO:0007669"/>
    <property type="project" value="InterPro"/>
</dbReference>
<dbReference type="InterPro" id="IPR040194">
    <property type="entry name" value="Cwf19-like"/>
</dbReference>
<dbReference type="Pfam" id="PF04676">
    <property type="entry name" value="CwfJ_C_2"/>
    <property type="match status" value="1"/>
</dbReference>
<evidence type="ECO:0000256" key="3">
    <source>
        <dbReference type="SAM" id="Coils"/>
    </source>
</evidence>
<dbReference type="GO" id="GO:0003723">
    <property type="term" value="F:RNA binding"/>
    <property type="evidence" value="ECO:0007669"/>
    <property type="project" value="UniProtKB-UniRule"/>
</dbReference>
<dbReference type="RefSeq" id="XP_001009368.2">
    <property type="nucleotide sequence ID" value="XM_001009368.2"/>
</dbReference>
<keyword evidence="7" id="KW-1185">Reference proteome</keyword>
<dbReference type="GO" id="GO:0000398">
    <property type="term" value="P:mRNA splicing, via spliceosome"/>
    <property type="evidence" value="ECO:0007669"/>
    <property type="project" value="TreeGrafter"/>
</dbReference>
<dbReference type="Gene3D" id="3.30.428.10">
    <property type="entry name" value="HIT-like"/>
    <property type="match status" value="1"/>
</dbReference>
<dbReference type="GeneID" id="7824153"/>
<dbReference type="SUPFAM" id="SSF54197">
    <property type="entry name" value="HIT-like"/>
    <property type="match status" value="1"/>
</dbReference>
<feature type="domain" description="HIT" evidence="5">
    <location>
        <begin position="420"/>
        <end position="525"/>
    </location>
</feature>
<keyword evidence="3" id="KW-0175">Coiled coil</keyword>
<dbReference type="InterPro" id="IPR011146">
    <property type="entry name" value="HIT-like"/>
</dbReference>
<dbReference type="KEGG" id="tet:TTHERM_00576740"/>
<dbReference type="AlphaFoldDB" id="Q22V25"/>
<evidence type="ECO:0000313" key="6">
    <source>
        <dbReference type="EMBL" id="EAR89123.2"/>
    </source>
</evidence>
<dbReference type="InParanoid" id="Q22V25"/>
<dbReference type="SUPFAM" id="SSF54928">
    <property type="entry name" value="RNA-binding domain, RBD"/>
    <property type="match status" value="1"/>
</dbReference>
<dbReference type="InterPro" id="IPR035979">
    <property type="entry name" value="RBD_domain_sf"/>
</dbReference>
<reference evidence="7" key="1">
    <citation type="journal article" date="2006" name="PLoS Biol.">
        <title>Macronuclear genome sequence of the ciliate Tetrahymena thermophila, a model eukaryote.</title>
        <authorList>
            <person name="Eisen J.A."/>
            <person name="Coyne R.S."/>
            <person name="Wu M."/>
            <person name="Wu D."/>
            <person name="Thiagarajan M."/>
            <person name="Wortman J.R."/>
            <person name="Badger J.H."/>
            <person name="Ren Q."/>
            <person name="Amedeo P."/>
            <person name="Jones K.M."/>
            <person name="Tallon L.J."/>
            <person name="Delcher A.L."/>
            <person name="Salzberg S.L."/>
            <person name="Silva J.C."/>
            <person name="Haas B.J."/>
            <person name="Majoros W.H."/>
            <person name="Farzad M."/>
            <person name="Carlton J.M."/>
            <person name="Smith R.K. Jr."/>
            <person name="Garg J."/>
            <person name="Pearlman R.E."/>
            <person name="Karrer K.M."/>
            <person name="Sun L."/>
            <person name="Manning G."/>
            <person name="Elde N.C."/>
            <person name="Turkewitz A.P."/>
            <person name="Asai D.J."/>
            <person name="Wilkes D.E."/>
            <person name="Wang Y."/>
            <person name="Cai H."/>
            <person name="Collins K."/>
            <person name="Stewart B.A."/>
            <person name="Lee S.R."/>
            <person name="Wilamowska K."/>
            <person name="Weinberg Z."/>
            <person name="Ruzzo W.L."/>
            <person name="Wloga D."/>
            <person name="Gaertig J."/>
            <person name="Frankel J."/>
            <person name="Tsao C.-C."/>
            <person name="Gorovsky M.A."/>
            <person name="Keeling P.J."/>
            <person name="Waller R.F."/>
            <person name="Patron N.J."/>
            <person name="Cherry J.M."/>
            <person name="Stover N.A."/>
            <person name="Krieger C.J."/>
            <person name="del Toro C."/>
            <person name="Ryder H.F."/>
            <person name="Williamson S.C."/>
            <person name="Barbeau R.A."/>
            <person name="Hamilton E.P."/>
            <person name="Orias E."/>
        </authorList>
    </citation>
    <scope>NUCLEOTIDE SEQUENCE [LARGE SCALE GENOMIC DNA]</scope>
    <source>
        <strain evidence="7">SB210</strain>
    </source>
</reference>
<dbReference type="HOGENOM" id="CLU_019955_2_0_1"/>
<dbReference type="SMART" id="SM00360">
    <property type="entry name" value="RRM"/>
    <property type="match status" value="1"/>
</dbReference>
<dbReference type="GO" id="GO:0071014">
    <property type="term" value="C:post-mRNA release spliceosomal complex"/>
    <property type="evidence" value="ECO:0007669"/>
    <property type="project" value="TreeGrafter"/>
</dbReference>
<dbReference type="PANTHER" id="PTHR12072">
    <property type="entry name" value="CWF19, CELL CYCLE CONTROL PROTEIN"/>
    <property type="match status" value="1"/>
</dbReference>
<dbReference type="InterPro" id="IPR006768">
    <property type="entry name" value="Cwf19-like_C_dom-1"/>
</dbReference>
<dbReference type="CDD" id="cd07380">
    <property type="entry name" value="MPP_CWF19_N"/>
    <property type="match status" value="1"/>
</dbReference>
<dbReference type="InterPro" id="IPR012677">
    <property type="entry name" value="Nucleotide-bd_a/b_plait_sf"/>
</dbReference>
<feature type="coiled-coil region" evidence="3">
    <location>
        <begin position="280"/>
        <end position="308"/>
    </location>
</feature>
<dbReference type="OMA" id="IVPITHY"/>
<dbReference type="InterPro" id="IPR006767">
    <property type="entry name" value="Cwf19-like_C_dom-2"/>
</dbReference>
<dbReference type="Pfam" id="PF00076">
    <property type="entry name" value="RRM_1"/>
    <property type="match status" value="1"/>
</dbReference>